<dbReference type="EMBL" id="KM023145">
    <property type="protein sequence ID" value="AIR77184.1"/>
    <property type="molecule type" value="Genomic_DNA"/>
</dbReference>
<gene>
    <name evidence="1" type="primary">C5</name>
</gene>
<sequence length="98" mass="10682">MHRTPPVCVTSCLFSNDCTLHGPSHPRGTSGALLLLYIDGFLFAGRHVHALLLYPMSGTVTALAMRREGLPKFSFRRVILSGDDPTISNRRFGIVTAA</sequence>
<name>A0A089VRB1_9GEMI</name>
<accession>A0A089VRB1</accession>
<protein>
    <submittedName>
        <fullName evidence="1">C5 protein</fullName>
    </submittedName>
</protein>
<organism evidence="1">
    <name type="scientific">Jatropha leaf curl virus</name>
    <dbReference type="NCBI Taxonomy" id="543876"/>
    <lineage>
        <taxon>Viruses</taxon>
        <taxon>Monodnaviria</taxon>
        <taxon>Shotokuvirae</taxon>
        <taxon>Cressdnaviricota</taxon>
        <taxon>Repensiviricetes</taxon>
        <taxon>Geplafuvirales</taxon>
        <taxon>Geminiviridae</taxon>
        <taxon>Begomovirus</taxon>
        <taxon>Begomovirus jatrophae</taxon>
    </lineage>
</organism>
<evidence type="ECO:0000313" key="1">
    <source>
        <dbReference type="EMBL" id="AIR77184.1"/>
    </source>
</evidence>
<proteinExistence type="predicted"/>
<reference evidence="1" key="1">
    <citation type="submission" date="2014-06" db="EMBL/GenBank/DDBJ databases">
        <title>Molecular identification of begomovirus associated with leaf curl disease of Jatropha gossypifolia.</title>
        <authorList>
            <person name="Srivastava A."/>
            <person name="Raj S.K."/>
        </authorList>
    </citation>
    <scope>NUCLEOTIDE SEQUENCE</scope>
    <source>
        <strain evidence="1">AS-NBRI-Jg3</strain>
    </source>
</reference>